<dbReference type="AlphaFoldDB" id="A0A560M0C5"/>
<gene>
    <name evidence="2" type="ORF">FBZ93_104414</name>
</gene>
<feature type="chain" id="PRO_5022134521" evidence="1">
    <location>
        <begin position="24"/>
        <end position="123"/>
    </location>
</feature>
<proteinExistence type="predicted"/>
<comment type="caution">
    <text evidence="2">The sequence shown here is derived from an EMBL/GenBank/DDBJ whole genome shotgun (WGS) entry which is preliminary data.</text>
</comment>
<protein>
    <submittedName>
        <fullName evidence="2">Uncharacterized protein</fullName>
    </submittedName>
</protein>
<reference evidence="2 3" key="1">
    <citation type="submission" date="2019-06" db="EMBL/GenBank/DDBJ databases">
        <title>Genomic Encyclopedia of Type Strains, Phase IV (KMG-V): Genome sequencing to study the core and pangenomes of soil and plant-associated prokaryotes.</title>
        <authorList>
            <person name="Whitman W."/>
        </authorList>
    </citation>
    <scope>NUCLEOTIDE SEQUENCE [LARGE SCALE GENOMIC DNA]</scope>
    <source>
        <strain evidence="2 3">BR 10355</strain>
    </source>
</reference>
<sequence length="123" mass="12996">MRVIRNGFLSVLALGALAPEGHAQTTVAALECDFPLASTDDWNMAASTLQYYIDTAGGWKVGQDSFSFDGPTNVTIDGKDRVASLSIVISRQSGKATKTLSSGGKSLTVSGECKKMESTGRKF</sequence>
<keyword evidence="1" id="KW-0732">Signal</keyword>
<name>A0A560M0C5_9BRAD</name>
<feature type="signal peptide" evidence="1">
    <location>
        <begin position="1"/>
        <end position="23"/>
    </location>
</feature>
<evidence type="ECO:0000313" key="3">
    <source>
        <dbReference type="Proteomes" id="UP000321304"/>
    </source>
</evidence>
<organism evidence="2 3">
    <name type="scientific">Bradyrhizobium macuxiense</name>
    <dbReference type="NCBI Taxonomy" id="1755647"/>
    <lineage>
        <taxon>Bacteria</taxon>
        <taxon>Pseudomonadati</taxon>
        <taxon>Pseudomonadota</taxon>
        <taxon>Alphaproteobacteria</taxon>
        <taxon>Hyphomicrobiales</taxon>
        <taxon>Nitrobacteraceae</taxon>
        <taxon>Bradyrhizobium</taxon>
    </lineage>
</organism>
<dbReference type="EMBL" id="VITY01000004">
    <property type="protein sequence ID" value="TWC01138.1"/>
    <property type="molecule type" value="Genomic_DNA"/>
</dbReference>
<accession>A0A560M0C5</accession>
<dbReference type="Proteomes" id="UP000321304">
    <property type="component" value="Unassembled WGS sequence"/>
</dbReference>
<keyword evidence="3" id="KW-1185">Reference proteome</keyword>
<evidence type="ECO:0000256" key="1">
    <source>
        <dbReference type="SAM" id="SignalP"/>
    </source>
</evidence>
<evidence type="ECO:0000313" key="2">
    <source>
        <dbReference type="EMBL" id="TWC01138.1"/>
    </source>
</evidence>